<reference evidence="4 5" key="1">
    <citation type="submission" date="2016-10" db="EMBL/GenBank/DDBJ databases">
        <authorList>
            <person name="de Groot N.N."/>
        </authorList>
    </citation>
    <scope>NUCLEOTIDE SEQUENCE [LARGE SCALE GENOMIC DNA]</scope>
    <source>
        <strain evidence="4 5">DSM 13760</strain>
    </source>
</reference>
<feature type="region of interest" description="Disordered" evidence="1">
    <location>
        <begin position="36"/>
        <end position="77"/>
    </location>
</feature>
<dbReference type="STRING" id="142588.SAMN04488559_12910"/>
<keyword evidence="2" id="KW-0732">Signal</keyword>
<organism evidence="4 5">
    <name type="scientific">Isobaculum melis</name>
    <dbReference type="NCBI Taxonomy" id="142588"/>
    <lineage>
        <taxon>Bacteria</taxon>
        <taxon>Bacillati</taxon>
        <taxon>Bacillota</taxon>
        <taxon>Bacilli</taxon>
        <taxon>Lactobacillales</taxon>
        <taxon>Carnobacteriaceae</taxon>
        <taxon>Isobaculum</taxon>
    </lineage>
</organism>
<gene>
    <name evidence="4" type="ORF">SAMN04488559_12910</name>
</gene>
<dbReference type="InterPro" id="IPR027994">
    <property type="entry name" value="WxL_dom"/>
</dbReference>
<protein>
    <recommendedName>
        <fullName evidence="3">WxL domain-containing protein</fullName>
    </recommendedName>
</protein>
<name>A0A1H9UFV8_9LACT</name>
<accession>A0A1H9UFV8</accession>
<sequence length="77" mass="8183">MKKVVTFSAAILALIGLSANPVSAKEVGKYDSNATVKFKSGGDEITPPVDPLDPSKPLDPVDPVDPTKPIEQEQKDH</sequence>
<dbReference type="Pfam" id="PF13731">
    <property type="entry name" value="WxL"/>
    <property type="match status" value="1"/>
</dbReference>
<feature type="compositionally biased region" description="Basic and acidic residues" evidence="1">
    <location>
        <begin position="68"/>
        <end position="77"/>
    </location>
</feature>
<proteinExistence type="predicted"/>
<evidence type="ECO:0000259" key="3">
    <source>
        <dbReference type="Pfam" id="PF13731"/>
    </source>
</evidence>
<evidence type="ECO:0000313" key="4">
    <source>
        <dbReference type="EMBL" id="SES08242.1"/>
    </source>
</evidence>
<dbReference type="EMBL" id="FOHA01000029">
    <property type="protein sequence ID" value="SES08242.1"/>
    <property type="molecule type" value="Genomic_DNA"/>
</dbReference>
<feature type="signal peptide" evidence="2">
    <location>
        <begin position="1"/>
        <end position="24"/>
    </location>
</feature>
<keyword evidence="5" id="KW-1185">Reference proteome</keyword>
<evidence type="ECO:0000256" key="1">
    <source>
        <dbReference type="SAM" id="MobiDB-lite"/>
    </source>
</evidence>
<dbReference type="AlphaFoldDB" id="A0A1H9UFV8"/>
<evidence type="ECO:0000313" key="5">
    <source>
        <dbReference type="Proteomes" id="UP000198948"/>
    </source>
</evidence>
<evidence type="ECO:0000256" key="2">
    <source>
        <dbReference type="SAM" id="SignalP"/>
    </source>
</evidence>
<dbReference type="Proteomes" id="UP000198948">
    <property type="component" value="Unassembled WGS sequence"/>
</dbReference>
<feature type="domain" description="WxL" evidence="3">
    <location>
        <begin position="26"/>
        <end position="69"/>
    </location>
</feature>
<feature type="chain" id="PRO_5011594331" description="WxL domain-containing protein" evidence="2">
    <location>
        <begin position="25"/>
        <end position="77"/>
    </location>
</feature>